<protein>
    <submittedName>
        <fullName evidence="1">Uncharacterized protein</fullName>
    </submittedName>
</protein>
<gene>
    <name evidence="1" type="ORF">IQ235_15380</name>
</gene>
<keyword evidence="2" id="KW-1185">Reference proteome</keyword>
<proteinExistence type="predicted"/>
<name>A0A928ZB01_9CYAN</name>
<dbReference type="RefSeq" id="WP_264322336.1">
    <property type="nucleotide sequence ID" value="NZ_JADEXN010000307.1"/>
</dbReference>
<reference evidence="1" key="1">
    <citation type="submission" date="2020-10" db="EMBL/GenBank/DDBJ databases">
        <authorList>
            <person name="Castelo-Branco R."/>
            <person name="Eusebio N."/>
            <person name="Adriana R."/>
            <person name="Vieira A."/>
            <person name="Brugerolle De Fraissinette N."/>
            <person name="Rezende De Castro R."/>
            <person name="Schneider M.P."/>
            <person name="Vasconcelos V."/>
            <person name="Leao P.N."/>
        </authorList>
    </citation>
    <scope>NUCLEOTIDE SEQUENCE</scope>
    <source>
        <strain evidence="1">LEGE 11467</strain>
    </source>
</reference>
<evidence type="ECO:0000313" key="1">
    <source>
        <dbReference type="EMBL" id="MBE9042161.1"/>
    </source>
</evidence>
<organism evidence="1 2">
    <name type="scientific">Zarconia navalis LEGE 11467</name>
    <dbReference type="NCBI Taxonomy" id="1828826"/>
    <lineage>
        <taxon>Bacteria</taxon>
        <taxon>Bacillati</taxon>
        <taxon>Cyanobacteriota</taxon>
        <taxon>Cyanophyceae</taxon>
        <taxon>Oscillatoriophycideae</taxon>
        <taxon>Oscillatoriales</taxon>
        <taxon>Oscillatoriales incertae sedis</taxon>
        <taxon>Zarconia</taxon>
        <taxon>Zarconia navalis</taxon>
    </lineage>
</organism>
<comment type="caution">
    <text evidence="1">The sequence shown here is derived from an EMBL/GenBank/DDBJ whole genome shotgun (WGS) entry which is preliminary data.</text>
</comment>
<sequence length="233" mass="25891">MTTLGNLLGAMMADVTHARRISDECAVRLAEYYQSEPLLQGLPVPRLRLPEVTIDVPVIVDGYLDGSSHQVKESTELVATFSQAAKSVLETEKVAIDEFEAQFQTTFPPRLEAAMQKTFQNFEGVSLRVRTVRAAQQTVDEILRGSEVEVSARVRSSLQSAFKKMAETEIFESPALDSSISLKVQSNEVKGHAKSEESYKTVTNLRVVLKEEELTWNYLTNSDGTSSSQLMIQ</sequence>
<dbReference type="EMBL" id="JADEXN010000307">
    <property type="protein sequence ID" value="MBE9042161.1"/>
    <property type="molecule type" value="Genomic_DNA"/>
</dbReference>
<evidence type="ECO:0000313" key="2">
    <source>
        <dbReference type="Proteomes" id="UP000621799"/>
    </source>
</evidence>
<dbReference type="AlphaFoldDB" id="A0A928ZB01"/>
<dbReference type="Proteomes" id="UP000621799">
    <property type="component" value="Unassembled WGS sequence"/>
</dbReference>
<accession>A0A928ZB01</accession>